<dbReference type="InterPro" id="IPR011006">
    <property type="entry name" value="CheY-like_superfamily"/>
</dbReference>
<evidence type="ECO:0000256" key="6">
    <source>
        <dbReference type="PROSITE-ProRule" id="PRU00169"/>
    </source>
</evidence>
<evidence type="ECO:0000259" key="9">
    <source>
        <dbReference type="PROSITE" id="PS50110"/>
    </source>
</evidence>
<dbReference type="InterPro" id="IPR036097">
    <property type="entry name" value="HisK_dim/P_sf"/>
</dbReference>
<dbReference type="InterPro" id="IPR036890">
    <property type="entry name" value="HATPase_C_sf"/>
</dbReference>
<dbReference type="Pfam" id="PF02518">
    <property type="entry name" value="HATPase_c"/>
    <property type="match status" value="1"/>
</dbReference>
<protein>
    <recommendedName>
        <fullName evidence="2">histidine kinase</fullName>
        <ecNumber evidence="2">2.7.13.3</ecNumber>
    </recommendedName>
</protein>
<dbReference type="SUPFAM" id="SSF55874">
    <property type="entry name" value="ATPase domain of HSP90 chaperone/DNA topoisomerase II/histidine kinase"/>
    <property type="match status" value="1"/>
</dbReference>
<dbReference type="InterPro" id="IPR003018">
    <property type="entry name" value="GAF"/>
</dbReference>
<dbReference type="Gene3D" id="3.30.450.40">
    <property type="match status" value="1"/>
</dbReference>
<dbReference type="InterPro" id="IPR029016">
    <property type="entry name" value="GAF-like_dom_sf"/>
</dbReference>
<dbReference type="SMART" id="SM00448">
    <property type="entry name" value="REC"/>
    <property type="match status" value="1"/>
</dbReference>
<evidence type="ECO:0000259" key="10">
    <source>
        <dbReference type="PROSITE" id="PS50113"/>
    </source>
</evidence>
<proteinExistence type="predicted"/>
<evidence type="ECO:0000313" key="12">
    <source>
        <dbReference type="Proteomes" id="UP000325161"/>
    </source>
</evidence>
<evidence type="ECO:0000256" key="1">
    <source>
        <dbReference type="ARBA" id="ARBA00000085"/>
    </source>
</evidence>
<evidence type="ECO:0000256" key="3">
    <source>
        <dbReference type="ARBA" id="ARBA00022553"/>
    </source>
</evidence>
<dbReference type="Proteomes" id="UP000325161">
    <property type="component" value="Chromosome"/>
</dbReference>
<dbReference type="PROSITE" id="PS50110">
    <property type="entry name" value="RESPONSE_REGULATORY"/>
    <property type="match status" value="1"/>
</dbReference>
<dbReference type="PANTHER" id="PTHR43065:SF42">
    <property type="entry name" value="TWO-COMPONENT SENSOR PPRA"/>
    <property type="match status" value="1"/>
</dbReference>
<evidence type="ECO:0000256" key="7">
    <source>
        <dbReference type="SAM" id="MobiDB-lite"/>
    </source>
</evidence>
<dbReference type="Pfam" id="PF00072">
    <property type="entry name" value="Response_reg"/>
    <property type="match status" value="1"/>
</dbReference>
<dbReference type="InterPro" id="IPR035965">
    <property type="entry name" value="PAS-like_dom_sf"/>
</dbReference>
<dbReference type="OrthoDB" id="9146564at2"/>
<evidence type="ECO:0000256" key="2">
    <source>
        <dbReference type="ARBA" id="ARBA00012438"/>
    </source>
</evidence>
<dbReference type="EC" id="2.7.13.3" evidence="2"/>
<dbReference type="Gene3D" id="1.10.287.130">
    <property type="match status" value="1"/>
</dbReference>
<organism evidence="11 12">
    <name type="scientific">Pigmentiphaga aceris</name>
    <dbReference type="NCBI Taxonomy" id="1940612"/>
    <lineage>
        <taxon>Bacteria</taxon>
        <taxon>Pseudomonadati</taxon>
        <taxon>Pseudomonadota</taxon>
        <taxon>Betaproteobacteria</taxon>
        <taxon>Burkholderiales</taxon>
        <taxon>Alcaligenaceae</taxon>
        <taxon>Pigmentiphaga</taxon>
    </lineage>
</organism>
<dbReference type="PROSITE" id="PS50113">
    <property type="entry name" value="PAC"/>
    <property type="match status" value="3"/>
</dbReference>
<dbReference type="Gene3D" id="3.30.450.20">
    <property type="entry name" value="PAS domain"/>
    <property type="match status" value="3"/>
</dbReference>
<dbReference type="InterPro" id="IPR004358">
    <property type="entry name" value="Sig_transdc_His_kin-like_C"/>
</dbReference>
<reference evidence="11 12" key="1">
    <citation type="submission" date="2019-08" db="EMBL/GenBank/DDBJ databases">
        <title>Amphibian skin-associated Pigmentiphaga: genome sequence and occurrence across geography and hosts.</title>
        <authorList>
            <person name="Bletz M.C."/>
            <person name="Bunk B."/>
            <person name="Sproeer C."/>
            <person name="Biwer P."/>
            <person name="Reiter S."/>
            <person name="Rabemananjara F.C.E."/>
            <person name="Schulz S."/>
            <person name="Overmann J."/>
            <person name="Vences M."/>
        </authorList>
    </citation>
    <scope>NUCLEOTIDE SEQUENCE [LARGE SCALE GENOMIC DNA]</scope>
    <source>
        <strain evidence="11 12">Mada1488</strain>
    </source>
</reference>
<comment type="catalytic activity">
    <reaction evidence="1">
        <text>ATP + protein L-histidine = ADP + protein N-phospho-L-histidine.</text>
        <dbReference type="EC" id="2.7.13.3"/>
    </reaction>
</comment>
<accession>A0A5C0AWY1</accession>
<evidence type="ECO:0000259" key="8">
    <source>
        <dbReference type="PROSITE" id="PS50109"/>
    </source>
</evidence>
<dbReference type="SUPFAM" id="SSF47384">
    <property type="entry name" value="Homodimeric domain of signal transducing histidine kinase"/>
    <property type="match status" value="1"/>
</dbReference>
<keyword evidence="4" id="KW-0808">Transferase</keyword>
<dbReference type="SMART" id="SM00388">
    <property type="entry name" value="HisKA"/>
    <property type="match status" value="1"/>
</dbReference>
<dbReference type="InterPro" id="IPR003594">
    <property type="entry name" value="HATPase_dom"/>
</dbReference>
<dbReference type="Pfam" id="PF00512">
    <property type="entry name" value="HisKA"/>
    <property type="match status" value="1"/>
</dbReference>
<dbReference type="InterPro" id="IPR000014">
    <property type="entry name" value="PAS"/>
</dbReference>
<dbReference type="InterPro" id="IPR001610">
    <property type="entry name" value="PAC"/>
</dbReference>
<dbReference type="SUPFAM" id="SSF55781">
    <property type="entry name" value="GAF domain-like"/>
    <property type="match status" value="1"/>
</dbReference>
<keyword evidence="3 6" id="KW-0597">Phosphoprotein</keyword>
<feature type="domain" description="Response regulatory" evidence="9">
    <location>
        <begin position="912"/>
        <end position="1027"/>
    </location>
</feature>
<feature type="domain" description="PAC" evidence="10">
    <location>
        <begin position="160"/>
        <end position="213"/>
    </location>
</feature>
<dbReference type="Pfam" id="PF08448">
    <property type="entry name" value="PAS_4"/>
    <property type="match status" value="1"/>
</dbReference>
<dbReference type="AlphaFoldDB" id="A0A5C0AWY1"/>
<dbReference type="Pfam" id="PF01590">
    <property type="entry name" value="GAF"/>
    <property type="match status" value="1"/>
</dbReference>
<dbReference type="InterPro" id="IPR013656">
    <property type="entry name" value="PAS_4"/>
</dbReference>
<feature type="domain" description="PAC" evidence="10">
    <location>
        <begin position="592"/>
        <end position="644"/>
    </location>
</feature>
<evidence type="ECO:0000313" key="11">
    <source>
        <dbReference type="EMBL" id="QEI06685.1"/>
    </source>
</evidence>
<dbReference type="RefSeq" id="WP_148815530.1">
    <property type="nucleotide sequence ID" value="NZ_CP043046.1"/>
</dbReference>
<dbReference type="SMART" id="SM00065">
    <property type="entry name" value="GAF"/>
    <property type="match status" value="1"/>
</dbReference>
<dbReference type="InterPro" id="IPR000700">
    <property type="entry name" value="PAS-assoc_C"/>
</dbReference>
<evidence type="ECO:0000256" key="5">
    <source>
        <dbReference type="ARBA" id="ARBA00022777"/>
    </source>
</evidence>
<keyword evidence="5" id="KW-0418">Kinase</keyword>
<dbReference type="PRINTS" id="PR00344">
    <property type="entry name" value="BCTRLSENSOR"/>
</dbReference>
<dbReference type="EMBL" id="CP043046">
    <property type="protein sequence ID" value="QEI06685.1"/>
    <property type="molecule type" value="Genomic_DNA"/>
</dbReference>
<feature type="domain" description="Histidine kinase" evidence="8">
    <location>
        <begin position="664"/>
        <end position="889"/>
    </location>
</feature>
<dbReference type="InterPro" id="IPR003661">
    <property type="entry name" value="HisK_dim/P_dom"/>
</dbReference>
<dbReference type="Gene3D" id="2.10.70.100">
    <property type="match status" value="1"/>
</dbReference>
<dbReference type="CDD" id="cd00130">
    <property type="entry name" value="PAS"/>
    <property type="match status" value="1"/>
</dbReference>
<dbReference type="GO" id="GO:0000155">
    <property type="term" value="F:phosphorelay sensor kinase activity"/>
    <property type="evidence" value="ECO:0007669"/>
    <property type="project" value="InterPro"/>
</dbReference>
<dbReference type="PROSITE" id="PS50109">
    <property type="entry name" value="HIS_KIN"/>
    <property type="match status" value="1"/>
</dbReference>
<dbReference type="SUPFAM" id="SSF55785">
    <property type="entry name" value="PYP-like sensor domain (PAS domain)"/>
    <property type="match status" value="3"/>
</dbReference>
<dbReference type="InterPro" id="IPR001789">
    <property type="entry name" value="Sig_transdc_resp-reg_receiver"/>
</dbReference>
<keyword evidence="12" id="KW-1185">Reference proteome</keyword>
<name>A0A5C0AWY1_9BURK</name>
<dbReference type="NCBIfam" id="TIGR00229">
    <property type="entry name" value="sensory_box"/>
    <property type="match status" value="1"/>
</dbReference>
<dbReference type="PANTHER" id="PTHR43065">
    <property type="entry name" value="SENSOR HISTIDINE KINASE"/>
    <property type="match status" value="1"/>
</dbReference>
<dbReference type="Gene3D" id="3.30.565.10">
    <property type="entry name" value="Histidine kinase-like ATPase, C-terminal domain"/>
    <property type="match status" value="1"/>
</dbReference>
<feature type="domain" description="PAC" evidence="10">
    <location>
        <begin position="456"/>
        <end position="507"/>
    </location>
</feature>
<dbReference type="SUPFAM" id="SSF52172">
    <property type="entry name" value="CheY-like"/>
    <property type="match status" value="1"/>
</dbReference>
<feature type="region of interest" description="Disordered" evidence="7">
    <location>
        <begin position="34"/>
        <end position="66"/>
    </location>
</feature>
<evidence type="ECO:0000256" key="4">
    <source>
        <dbReference type="ARBA" id="ARBA00022679"/>
    </source>
</evidence>
<gene>
    <name evidence="11" type="ORF">FXN63_13225</name>
</gene>
<dbReference type="Gene3D" id="3.40.50.2300">
    <property type="match status" value="1"/>
</dbReference>
<dbReference type="KEGG" id="pacr:FXN63_13225"/>
<dbReference type="SMART" id="SM00086">
    <property type="entry name" value="PAC"/>
    <property type="match status" value="3"/>
</dbReference>
<feature type="modified residue" description="4-aspartylphosphate" evidence="6">
    <location>
        <position position="962"/>
    </location>
</feature>
<dbReference type="InterPro" id="IPR005467">
    <property type="entry name" value="His_kinase_dom"/>
</dbReference>
<dbReference type="SMART" id="SM00387">
    <property type="entry name" value="HATPase_c"/>
    <property type="match status" value="1"/>
</dbReference>
<sequence length="1037" mass="113991">MTDADRLRLDALEDENRRLRAALALHQARRADDTGFLASGEDGERQDLPWPTDEESSRDPASVTAGYGKALRDRNRARSSNEVLTRSDEWLRLAQEAAGIGGFSLDMGSNVLTVSHKFCEIFGLPQREHWTPEDIECMSTSDPTRRPSTVDERGDGTMVLDTEYPILRGDDLQQRWISRRARYVYDETGQRVGLLGTVQDVTDRKRADLRQEAVLRLGDELRVLESPSAVHRLGTEVLGRTLELIRAAYGVLDPAKGCMHVLSEWTRNDETPRLPSEVVVNEEFEPLHEPLRRGSIVAIHDVWSDPRTSDYADQWDAYAIRSALLVPITDRNKLIAVVLLHSGYLRQWTSSDMAFARHAVDRVQAALKRLTSEATLRETELRLRLSLDAAAIGVWDYRPQDGHVWWDRQLKEIASLPDIMQANTLQALLGAFHESYQDGLRDSFAAAVRGENGGRVTIEGRLKGCPADARWVQLTGSRLSTEDGSVRLIGVVRDITADVRAAELLREKADEALTQRKILVDILQCTPDLIAAIGPDFRFLTFNPAYRAEFERHVGVPPRVGATVHEFVQRLPISEASTEIERWSRALAGEAVSSTHALIGSDGIKRNFEQRFTPLYDAQGARQGAVQWSRDVTERTQTELRLIEAEAALRQSQKMEAIGLLTSGIAHDFNNLLHGMVTALSIIKRQLAKQGGGSLERYADMATSAAHRAAALTHRLLAFSRQQPLDPKPLDTNLLVSSMEDLFLRTSDSSIKLAVTLAPDLWLTRCDANQLENALLNLVVNARDAMPQGGMLCISTANAQIAADDVAPKAELEPGDYVRLTVADAGVGMTPDILAHAFDPFFTTKPRGQGTGLGLSMIYGFVKQSGGHIHVDTTPGQGTAIDVYLPRYIGRAAPERDQESTASPAAAGNGYVVQVVEDDDVIRALTVETLQAAGYRVFQAPDGMAGLAAVRAADQLDALVTDVGLPGMNGRQLADAARLDRPNLPVLFMTGYAESAVITSETLGPAMEMIIKPFSMDLLLERVGALIAQSIKPSTEA</sequence>